<protein>
    <submittedName>
        <fullName evidence="1">Uncharacterized protein</fullName>
    </submittedName>
</protein>
<dbReference type="PANTHER" id="PTHR43187">
    <property type="entry name" value="GLUTAMINE AMIDOTRANSFERASE DUG3-RELATED"/>
    <property type="match status" value="1"/>
</dbReference>
<dbReference type="Proteomes" id="UP001476247">
    <property type="component" value="Unassembled WGS sequence"/>
</dbReference>
<dbReference type="InterPro" id="IPR052373">
    <property type="entry name" value="Gamma-glu_amide_hydrolase"/>
</dbReference>
<dbReference type="Gene3D" id="3.60.20.10">
    <property type="entry name" value="Glutamine Phosphoribosylpyrophosphate, subunit 1, domain 1"/>
    <property type="match status" value="1"/>
</dbReference>
<dbReference type="EMBL" id="BAABUJ010000010">
    <property type="protein sequence ID" value="GAA5798690.1"/>
    <property type="molecule type" value="Genomic_DNA"/>
</dbReference>
<evidence type="ECO:0000313" key="2">
    <source>
        <dbReference type="Proteomes" id="UP001476247"/>
    </source>
</evidence>
<dbReference type="InterPro" id="IPR029055">
    <property type="entry name" value="Ntn_hydrolases_N"/>
</dbReference>
<keyword evidence="2" id="KW-1185">Reference proteome</keyword>
<accession>A0ABP9XV75</accession>
<evidence type="ECO:0000313" key="1">
    <source>
        <dbReference type="EMBL" id="GAA5798690.1"/>
    </source>
</evidence>
<sequence>MGLSNPKANSFEHQELKEAMLKTIAQLNAWAEEYDITEPSLLNFAVTDGETVVCIRYTSSKTEEAASLYFSSGTRFECYRPGHYRMVKADRREDIVVVASGKV</sequence>
<gene>
    <name evidence="1" type="ORF">HPULCUR_004095</name>
</gene>
<dbReference type="PANTHER" id="PTHR43187:SF1">
    <property type="entry name" value="GLUTAMINE AMIDOTRANSFERASE DUG3-RELATED"/>
    <property type="match status" value="1"/>
</dbReference>
<organism evidence="1 2">
    <name type="scientific">Helicostylum pulchrum</name>
    <dbReference type="NCBI Taxonomy" id="562976"/>
    <lineage>
        <taxon>Eukaryota</taxon>
        <taxon>Fungi</taxon>
        <taxon>Fungi incertae sedis</taxon>
        <taxon>Mucoromycota</taxon>
        <taxon>Mucoromycotina</taxon>
        <taxon>Mucoromycetes</taxon>
        <taxon>Mucorales</taxon>
        <taxon>Mucorineae</taxon>
        <taxon>Mucoraceae</taxon>
        <taxon>Helicostylum</taxon>
    </lineage>
</organism>
<name>A0ABP9XV75_9FUNG</name>
<proteinExistence type="predicted"/>
<reference evidence="1 2" key="1">
    <citation type="submission" date="2024-04" db="EMBL/GenBank/DDBJ databases">
        <title>genome sequences of Mucor flavus KT1a and Helicostylum pulchrum KT1b strains isolation_sourced from the surface of a dry-aged beef.</title>
        <authorList>
            <person name="Toyotome T."/>
            <person name="Hosono M."/>
            <person name="Torimaru M."/>
            <person name="Fukuda K."/>
            <person name="Mikami N."/>
        </authorList>
    </citation>
    <scope>NUCLEOTIDE SEQUENCE [LARGE SCALE GENOMIC DNA]</scope>
    <source>
        <strain evidence="1 2">KT1b</strain>
    </source>
</reference>
<comment type="caution">
    <text evidence="1">The sequence shown here is derived from an EMBL/GenBank/DDBJ whole genome shotgun (WGS) entry which is preliminary data.</text>
</comment>